<keyword evidence="5" id="KW-1185">Reference proteome</keyword>
<evidence type="ECO:0000256" key="1">
    <source>
        <dbReference type="SAM" id="MobiDB-lite"/>
    </source>
</evidence>
<dbReference type="PROSITE" id="PS50234">
    <property type="entry name" value="VWFA"/>
    <property type="match status" value="1"/>
</dbReference>
<dbReference type="AlphaFoldDB" id="A0A2S0MC34"/>
<dbReference type="OrthoDB" id="9784383at2"/>
<feature type="region of interest" description="Disordered" evidence="1">
    <location>
        <begin position="238"/>
        <end position="285"/>
    </location>
</feature>
<dbReference type="EMBL" id="CP027666">
    <property type="protein sequence ID" value="AVO33386.1"/>
    <property type="molecule type" value="Genomic_DNA"/>
</dbReference>
<evidence type="ECO:0000259" key="2">
    <source>
        <dbReference type="PROSITE" id="PS50234"/>
    </source>
</evidence>
<dbReference type="RefSeq" id="WP_106701949.1">
    <property type="nucleotide sequence ID" value="NZ_CP027666.1"/>
</dbReference>
<gene>
    <name evidence="4" type="ORF">C6570_03290</name>
</gene>
<dbReference type="Pfam" id="PF08487">
    <property type="entry name" value="VIT"/>
    <property type="match status" value="1"/>
</dbReference>
<dbReference type="SMART" id="SM00609">
    <property type="entry name" value="VIT"/>
    <property type="match status" value="1"/>
</dbReference>
<dbReference type="PROSITE" id="PS51468">
    <property type="entry name" value="VIT"/>
    <property type="match status" value="1"/>
</dbReference>
<dbReference type="Proteomes" id="UP000239709">
    <property type="component" value="Chromosome"/>
</dbReference>
<accession>A0A2S0MC34</accession>
<organism evidence="4 5">
    <name type="scientific">Ottowia oryzae</name>
    <dbReference type="NCBI Taxonomy" id="2109914"/>
    <lineage>
        <taxon>Bacteria</taxon>
        <taxon>Pseudomonadati</taxon>
        <taxon>Pseudomonadota</taxon>
        <taxon>Betaproteobacteria</taxon>
        <taxon>Burkholderiales</taxon>
        <taxon>Comamonadaceae</taxon>
        <taxon>Ottowia</taxon>
    </lineage>
</organism>
<evidence type="ECO:0000313" key="5">
    <source>
        <dbReference type="Proteomes" id="UP000239709"/>
    </source>
</evidence>
<proteinExistence type="predicted"/>
<evidence type="ECO:0000313" key="4">
    <source>
        <dbReference type="EMBL" id="AVO33386.1"/>
    </source>
</evidence>
<dbReference type="SUPFAM" id="SSF53300">
    <property type="entry name" value="vWA-like"/>
    <property type="match status" value="1"/>
</dbReference>
<sequence>MRPSLWLDPLTALRALPQAAWHAVPNAAVVPPLHAAVPGAVAHIARAVRPAALVVQRAAWYSLLAGLVLLSPLARAQDGDDAPAKAESPYFFVQGAQPGVDALPLKSTDVQVNISGVIADVVVTQRYKNEGTVPIEAKYLFPGSTRAAVNGMNVRVGERLITAQIREKRQAQVEYNAAKAEGKTAALLEQHRPNVFQMNVANILPGDDVQVELRYNELLVPTDGQYQFVYPTVVGPRYASSHEPPRSPASPGALPPEGAAATLGRPGGGGAAPTETTSGHPLAHAQGFPAQPVLREGSASTSAFNLKVQLASPVGIQEIRSPSHAIDTQMDAGSAAQRASVRLAGNSSRGVSASNNRDFILDYRLAGSAIQSGVLLHKGDKENFFLAMVQPPKAVPVAEIAPRDYIFVVDISGSMHGFPLETAKALMRQLLGHLRASDTFNVLLFSGSNRFLSPHSVPATAANVNAAIRTIDEMGGGGSTELLPALRRVYAEPKNPDVARTVVVVTDGYVTVESEAFALVRKHLNQANVFAFGIGGSVNRQLMEGLARAGMGEPFVITRPDEAKAQAERFRRLIESPVMTSVKARFEGLDVYDVEPQALPDVLADRPVVLFGKWREPASGSAAAPRLIVEGRAPQGGAQGHVSQTVPIDTQANSSGNAALRSLWARHRIAALSDEESLTGGDAQRPAITQLGLDYSLLTQYTSFIAVDKVVRNPGGQNATANQPSPLPEGVGNLAVGGDASALGAAVGSTPEPHAWAAMLVVLAVLGACAARRRTDRFTA</sequence>
<dbReference type="Gene3D" id="3.40.50.410">
    <property type="entry name" value="von Willebrand factor, type A domain"/>
    <property type="match status" value="1"/>
</dbReference>
<dbReference type="PANTHER" id="PTHR45737">
    <property type="entry name" value="VON WILLEBRAND FACTOR A DOMAIN-CONTAINING PROTEIN 5A"/>
    <property type="match status" value="1"/>
</dbReference>
<feature type="domain" description="VIT" evidence="3">
    <location>
        <begin position="89"/>
        <end position="217"/>
    </location>
</feature>
<dbReference type="PANTHER" id="PTHR45737:SF6">
    <property type="entry name" value="VON WILLEBRAND FACTOR A DOMAIN-CONTAINING PROTEIN 5A"/>
    <property type="match status" value="1"/>
</dbReference>
<dbReference type="KEGG" id="otk:C6570_03290"/>
<dbReference type="SMART" id="SM00327">
    <property type="entry name" value="VWA"/>
    <property type="match status" value="1"/>
</dbReference>
<dbReference type="InterPro" id="IPR013694">
    <property type="entry name" value="VIT"/>
</dbReference>
<reference evidence="4 5" key="1">
    <citation type="submission" date="2018-03" db="EMBL/GenBank/DDBJ databases">
        <title>Genome sequencing of Ottowia sp.</title>
        <authorList>
            <person name="Kim S.-J."/>
            <person name="Heo J."/>
            <person name="Kwon S.-W."/>
        </authorList>
    </citation>
    <scope>NUCLEOTIDE SEQUENCE [LARGE SCALE GENOMIC DNA]</scope>
    <source>
        <strain evidence="4 5">KADR8-3</strain>
    </source>
</reference>
<feature type="domain" description="VWFA" evidence="2">
    <location>
        <begin position="404"/>
        <end position="582"/>
    </location>
</feature>
<protein>
    <submittedName>
        <fullName evidence="4">Trypsin</fullName>
    </submittedName>
</protein>
<name>A0A2S0MC34_9BURK</name>
<dbReference type="InterPro" id="IPR002035">
    <property type="entry name" value="VWF_A"/>
</dbReference>
<dbReference type="InterPro" id="IPR036465">
    <property type="entry name" value="vWFA_dom_sf"/>
</dbReference>
<evidence type="ECO:0000259" key="3">
    <source>
        <dbReference type="PROSITE" id="PS51468"/>
    </source>
</evidence>
<dbReference type="Pfam" id="PF13768">
    <property type="entry name" value="VWA_3"/>
    <property type="match status" value="1"/>
</dbReference>